<dbReference type="EMBL" id="MU155408">
    <property type="protein sequence ID" value="KAF9473911.1"/>
    <property type="molecule type" value="Genomic_DNA"/>
</dbReference>
<comment type="caution">
    <text evidence="1">The sequence shown here is derived from an EMBL/GenBank/DDBJ whole genome shotgun (WGS) entry which is preliminary data.</text>
</comment>
<reference evidence="1" key="1">
    <citation type="submission" date="2020-11" db="EMBL/GenBank/DDBJ databases">
        <authorList>
            <consortium name="DOE Joint Genome Institute"/>
            <person name="Ahrendt S."/>
            <person name="Riley R."/>
            <person name="Andreopoulos W."/>
            <person name="Labutti K."/>
            <person name="Pangilinan J."/>
            <person name="Ruiz-Duenas F.J."/>
            <person name="Barrasa J.M."/>
            <person name="Sanchez-Garcia M."/>
            <person name="Camarero S."/>
            <person name="Miyauchi S."/>
            <person name="Serrano A."/>
            <person name="Linde D."/>
            <person name="Babiker R."/>
            <person name="Drula E."/>
            <person name="Ayuso-Fernandez I."/>
            <person name="Pacheco R."/>
            <person name="Padilla G."/>
            <person name="Ferreira P."/>
            <person name="Barriuso J."/>
            <person name="Kellner H."/>
            <person name="Castanera R."/>
            <person name="Alfaro M."/>
            <person name="Ramirez L."/>
            <person name="Pisabarro A.G."/>
            <person name="Kuo A."/>
            <person name="Tritt A."/>
            <person name="Lipzen A."/>
            <person name="He G."/>
            <person name="Yan M."/>
            <person name="Ng V."/>
            <person name="Cullen D."/>
            <person name="Martin F."/>
            <person name="Rosso M.-N."/>
            <person name="Henrissat B."/>
            <person name="Hibbett D."/>
            <person name="Martinez A.T."/>
            <person name="Grigoriev I.V."/>
        </authorList>
    </citation>
    <scope>NUCLEOTIDE SEQUENCE</scope>
    <source>
        <strain evidence="1">CIRM-BRFM 674</strain>
    </source>
</reference>
<sequence>MSPRAQDLPYDIWEYITTFLPSAETKKLLDVNHALFDIAMNERYRTTTVGSLIQKETSRTLARLTDPEVASRVHKLIFKPGDICRAILAQKNAKRKTIASDTPKNEIKIRSIVKGSLLRQRMETPVDVHPPLIPADVAVTDILVAMKLLTGLTSLLVDINTSEHWYFHQANIPFFTIGWPTFRTSLQSLELRVPVEDLALILPKETLSNLEAVSFWVIRASISAQEDTIVVETILPFLQSHRLTLRSLTLDVAERTNLSPLLSELQLPFLTYFKLSQPYFEQGVADYTGLQRFFKRHRSSLLRLDIVVGHPSALSASQPYPFFSQECFSISLPHLEHLAIDYNFSDLYGGGVLRDAVINYIHRCKSTLTSLTLGSSQTWTLNSAKLLVEGFISTARLRRLEISVVFFESELLTVLAANLPNLEILKISMLNISPQGDEYNSRIGSRVPLFATEIATLFFPQWRLKNLNLQVTGAGPSAVHAVYYLERDECKAALLMALPNVEVFCGFGREEYYSL</sequence>
<accession>A0A9P5YU17</accession>
<organism evidence="1 2">
    <name type="scientific">Pholiota conissans</name>
    <dbReference type="NCBI Taxonomy" id="109636"/>
    <lineage>
        <taxon>Eukaryota</taxon>
        <taxon>Fungi</taxon>
        <taxon>Dikarya</taxon>
        <taxon>Basidiomycota</taxon>
        <taxon>Agaricomycotina</taxon>
        <taxon>Agaricomycetes</taxon>
        <taxon>Agaricomycetidae</taxon>
        <taxon>Agaricales</taxon>
        <taxon>Agaricineae</taxon>
        <taxon>Strophariaceae</taxon>
        <taxon>Pholiota</taxon>
    </lineage>
</organism>
<evidence type="ECO:0000313" key="1">
    <source>
        <dbReference type="EMBL" id="KAF9473911.1"/>
    </source>
</evidence>
<dbReference type="SUPFAM" id="SSF52047">
    <property type="entry name" value="RNI-like"/>
    <property type="match status" value="1"/>
</dbReference>
<proteinExistence type="predicted"/>
<evidence type="ECO:0000313" key="2">
    <source>
        <dbReference type="Proteomes" id="UP000807469"/>
    </source>
</evidence>
<protein>
    <recommendedName>
        <fullName evidence="3">F-box domain-containing protein</fullName>
    </recommendedName>
</protein>
<evidence type="ECO:0008006" key="3">
    <source>
        <dbReference type="Google" id="ProtNLM"/>
    </source>
</evidence>
<keyword evidence="2" id="KW-1185">Reference proteome</keyword>
<dbReference type="Proteomes" id="UP000807469">
    <property type="component" value="Unassembled WGS sequence"/>
</dbReference>
<gene>
    <name evidence="1" type="ORF">BDN70DRAFT_997394</name>
</gene>
<dbReference type="InterPro" id="IPR032675">
    <property type="entry name" value="LRR_dom_sf"/>
</dbReference>
<dbReference type="Gene3D" id="3.80.10.10">
    <property type="entry name" value="Ribonuclease Inhibitor"/>
    <property type="match status" value="1"/>
</dbReference>
<dbReference type="OrthoDB" id="3039255at2759"/>
<dbReference type="AlphaFoldDB" id="A0A9P5YU17"/>
<name>A0A9P5YU17_9AGAR</name>